<dbReference type="EMBL" id="FONN01000008">
    <property type="protein sequence ID" value="SFE88421.1"/>
    <property type="molecule type" value="Genomic_DNA"/>
</dbReference>
<evidence type="ECO:0000313" key="1">
    <source>
        <dbReference type="EMBL" id="SFE88421.1"/>
    </source>
</evidence>
<proteinExistence type="predicted"/>
<evidence type="ECO:0000313" key="2">
    <source>
        <dbReference type="Proteomes" id="UP000183410"/>
    </source>
</evidence>
<dbReference type="RefSeq" id="WP_046228965.1">
    <property type="nucleotide sequence ID" value="NZ_FONN01000008.1"/>
</dbReference>
<dbReference type="Proteomes" id="UP000183410">
    <property type="component" value="Unassembled WGS sequence"/>
</dbReference>
<organism evidence="1 2">
    <name type="scientific">Paenibacillus algorifonticola</name>
    <dbReference type="NCBI Taxonomy" id="684063"/>
    <lineage>
        <taxon>Bacteria</taxon>
        <taxon>Bacillati</taxon>
        <taxon>Bacillota</taxon>
        <taxon>Bacilli</taxon>
        <taxon>Bacillales</taxon>
        <taxon>Paenibacillaceae</taxon>
        <taxon>Paenibacillus</taxon>
    </lineage>
</organism>
<sequence length="68" mass="7343">MALQRGAVDFVAKPSGELSADIYKVKSELCEKIKNATGAPIVDRGTVDFVLPIEQIGRKLLADTRGKI</sequence>
<dbReference type="AlphaFoldDB" id="A0A1I2E7F2"/>
<gene>
    <name evidence="1" type="ORF">SAMN04487969_108214</name>
</gene>
<reference evidence="2" key="1">
    <citation type="submission" date="2016-10" db="EMBL/GenBank/DDBJ databases">
        <authorList>
            <person name="Varghese N."/>
            <person name="Submissions S."/>
        </authorList>
    </citation>
    <scope>NUCLEOTIDE SEQUENCE [LARGE SCALE GENOMIC DNA]</scope>
    <source>
        <strain evidence="2">CGMCC 1.10223</strain>
    </source>
</reference>
<protein>
    <submittedName>
        <fullName evidence="1">Two-component system, chemotaxis family, response regulator CheB</fullName>
    </submittedName>
</protein>
<accession>A0A1I2E7F2</accession>
<keyword evidence="2" id="KW-1185">Reference proteome</keyword>
<name>A0A1I2E7F2_9BACL</name>